<comment type="caution">
    <text evidence="7">The sequence shown here is derived from an EMBL/GenBank/DDBJ whole genome shotgun (WGS) entry which is preliminary data.</text>
</comment>
<dbReference type="AlphaFoldDB" id="A0A929KXV6"/>
<evidence type="ECO:0000256" key="5">
    <source>
        <dbReference type="SAM" id="Phobius"/>
    </source>
</evidence>
<keyword evidence="2 5" id="KW-0812">Transmembrane</keyword>
<keyword evidence="8" id="KW-1185">Reference proteome</keyword>
<protein>
    <submittedName>
        <fullName evidence="7">GtrA family protein</fullName>
    </submittedName>
</protein>
<comment type="subcellular location">
    <subcellularLocation>
        <location evidence="1">Membrane</location>
        <topology evidence="1">Multi-pass membrane protein</topology>
    </subcellularLocation>
</comment>
<reference evidence="7" key="1">
    <citation type="submission" date="2020-10" db="EMBL/GenBank/DDBJ databases">
        <title>Mucilaginibacter mali sp. nov., isolated from rhizosphere soil of apple orchard.</title>
        <authorList>
            <person name="Lee J.-S."/>
            <person name="Kim H.S."/>
            <person name="Kim J.-S."/>
        </authorList>
    </citation>
    <scope>NUCLEOTIDE SEQUENCE</scope>
    <source>
        <strain evidence="7">KCTC 22746</strain>
    </source>
</reference>
<feature type="transmembrane region" description="Helical" evidence="5">
    <location>
        <begin position="115"/>
        <end position="134"/>
    </location>
</feature>
<evidence type="ECO:0000256" key="4">
    <source>
        <dbReference type="ARBA" id="ARBA00023136"/>
    </source>
</evidence>
<feature type="transmembrane region" description="Helical" evidence="5">
    <location>
        <begin position="12"/>
        <end position="31"/>
    </location>
</feature>
<evidence type="ECO:0000256" key="1">
    <source>
        <dbReference type="ARBA" id="ARBA00004141"/>
    </source>
</evidence>
<dbReference type="GO" id="GO:0016020">
    <property type="term" value="C:membrane"/>
    <property type="evidence" value="ECO:0007669"/>
    <property type="project" value="UniProtKB-SubCell"/>
</dbReference>
<evidence type="ECO:0000313" key="8">
    <source>
        <dbReference type="Proteomes" id="UP000622475"/>
    </source>
</evidence>
<organism evidence="7 8">
    <name type="scientific">Mucilaginibacter myungsuensis</name>
    <dbReference type="NCBI Taxonomy" id="649104"/>
    <lineage>
        <taxon>Bacteria</taxon>
        <taxon>Pseudomonadati</taxon>
        <taxon>Bacteroidota</taxon>
        <taxon>Sphingobacteriia</taxon>
        <taxon>Sphingobacteriales</taxon>
        <taxon>Sphingobacteriaceae</taxon>
        <taxon>Mucilaginibacter</taxon>
    </lineage>
</organism>
<dbReference type="InterPro" id="IPR007267">
    <property type="entry name" value="GtrA_DPMS_TM"/>
</dbReference>
<evidence type="ECO:0000256" key="2">
    <source>
        <dbReference type="ARBA" id="ARBA00022692"/>
    </source>
</evidence>
<dbReference type="Pfam" id="PF04138">
    <property type="entry name" value="GtrA_DPMS_TM"/>
    <property type="match status" value="1"/>
</dbReference>
<accession>A0A929KXV6</accession>
<gene>
    <name evidence="7" type="ORF">IRJ16_11250</name>
</gene>
<keyword evidence="4 5" id="KW-0472">Membrane</keyword>
<evidence type="ECO:0000256" key="3">
    <source>
        <dbReference type="ARBA" id="ARBA00022989"/>
    </source>
</evidence>
<proteinExistence type="predicted"/>
<sequence>MPLQTFRYAACGGANTSFDIVLYSFFYNIVFAKQDVHLGLFTLSGHIASIFPAFCISFCTGFYLNRFIVFKESGLRKRTQLSRFVLLNAICICLNAIFMKIFVDGLGLYPTPGKIATTILVIGISYTLQTYVFFKQKESVILTSN</sequence>
<feature type="transmembrane region" description="Helical" evidence="5">
    <location>
        <begin position="84"/>
        <end position="103"/>
    </location>
</feature>
<dbReference type="EMBL" id="JADFFL010000004">
    <property type="protein sequence ID" value="MBE9662458.1"/>
    <property type="molecule type" value="Genomic_DNA"/>
</dbReference>
<name>A0A929KXV6_9SPHI</name>
<feature type="transmembrane region" description="Helical" evidence="5">
    <location>
        <begin position="43"/>
        <end position="64"/>
    </location>
</feature>
<evidence type="ECO:0000313" key="7">
    <source>
        <dbReference type="EMBL" id="MBE9662458.1"/>
    </source>
</evidence>
<feature type="domain" description="GtrA/DPMS transmembrane" evidence="6">
    <location>
        <begin position="7"/>
        <end position="134"/>
    </location>
</feature>
<dbReference type="GO" id="GO:0000271">
    <property type="term" value="P:polysaccharide biosynthetic process"/>
    <property type="evidence" value="ECO:0007669"/>
    <property type="project" value="InterPro"/>
</dbReference>
<keyword evidence="3 5" id="KW-1133">Transmembrane helix</keyword>
<evidence type="ECO:0000259" key="6">
    <source>
        <dbReference type="Pfam" id="PF04138"/>
    </source>
</evidence>
<dbReference type="Proteomes" id="UP000622475">
    <property type="component" value="Unassembled WGS sequence"/>
</dbReference>